<keyword evidence="5" id="KW-0479">Metal-binding</keyword>
<dbReference type="AlphaFoldDB" id="A0A4Q1BWB3"/>
<dbReference type="Gene3D" id="3.30.40.10">
    <property type="entry name" value="Zinc/RING finger domain, C3HC4 (zinc finger)"/>
    <property type="match status" value="1"/>
</dbReference>
<dbReference type="OrthoDB" id="1431934at2759"/>
<dbReference type="GO" id="GO:0016567">
    <property type="term" value="P:protein ubiquitination"/>
    <property type="evidence" value="ECO:0007669"/>
    <property type="project" value="InterPro"/>
</dbReference>
<evidence type="ECO:0000259" key="14">
    <source>
        <dbReference type="PROSITE" id="PS50908"/>
    </source>
</evidence>
<dbReference type="SUPFAM" id="SSF54495">
    <property type="entry name" value="UBC-like"/>
    <property type="match status" value="1"/>
</dbReference>
<dbReference type="InterPro" id="IPR016135">
    <property type="entry name" value="UBQ-conjugating_enzyme/RWD"/>
</dbReference>
<dbReference type="InterPro" id="IPR044066">
    <property type="entry name" value="TRIAD_supradom"/>
</dbReference>
<organism evidence="16 17">
    <name type="scientific">Tremella mesenterica</name>
    <name type="common">Jelly fungus</name>
    <dbReference type="NCBI Taxonomy" id="5217"/>
    <lineage>
        <taxon>Eukaryota</taxon>
        <taxon>Fungi</taxon>
        <taxon>Dikarya</taxon>
        <taxon>Basidiomycota</taxon>
        <taxon>Agaricomycotina</taxon>
        <taxon>Tremellomycetes</taxon>
        <taxon>Tremellales</taxon>
        <taxon>Tremellaceae</taxon>
        <taxon>Tremella</taxon>
    </lineage>
</organism>
<keyword evidence="17" id="KW-1185">Reference proteome</keyword>
<keyword evidence="7 11" id="KW-0863">Zinc-finger</keyword>
<sequence length="525" mass="59612">MSHSDILESCRVRQQDEILTLQSIYGELITVLPNPSQKAGTLITLSIPIVLPSATPADLSSPISSSLPLELTHLPPITIRLLLPANYPAHAPPRPVWMKASLQQCSWLSRKTCGQIAGKMATMWREEVSDGEGMEVIFRWWDWVANGDFLEEFGILVDGRLKLSVPPMIPVSTFHTLLKSHNAAQVHSEFQSTAYSCSICFENRMGTSCIQLPCSCIFCTPCLNSCWTLAITEGSLENVSCPSPQCVKTRATRSDGQTSINYIDSETIRSVVGEDLERRWQELRERRRAEIDPTYTICPRSTCQAPVPPPPQSSQDTPTPVVSGPRIIRLADLTRTEKTEEDQLPTPPPTANTEDRWDRYRLCPKCNYSFCLFCGNGWHGVHLPCAFPKTSEIVLEYLSYSEGSEERRRMEIRRGKMNLEKMVRQYREDEENKQWLESRTRPCSGCGVRVEKSHGCNHMTCNRCHSHFCYRCGLSLSPSDPYAHYRHPGTSCFEKLFDPEEIQRFDREAGEGMVGDEWPRGIWEW</sequence>
<dbReference type="FunFam" id="3.30.40.10:FF:000416">
    <property type="entry name" value="RBR-type E3 ubiquitin transferase"/>
    <property type="match status" value="1"/>
</dbReference>
<dbReference type="Gene3D" id="3.10.110.10">
    <property type="entry name" value="Ubiquitin Conjugating Enzyme"/>
    <property type="match status" value="1"/>
</dbReference>
<name>A0A4Q1BWB3_TREME</name>
<feature type="region of interest" description="Disordered" evidence="12">
    <location>
        <begin position="334"/>
        <end position="353"/>
    </location>
</feature>
<evidence type="ECO:0000256" key="3">
    <source>
        <dbReference type="ARBA" id="ARBA00012251"/>
    </source>
</evidence>
<feature type="domain" description="RWD" evidence="14">
    <location>
        <begin position="16"/>
        <end position="151"/>
    </location>
</feature>
<dbReference type="PANTHER" id="PTHR11685">
    <property type="entry name" value="RBR FAMILY RING FINGER AND IBR DOMAIN-CONTAINING"/>
    <property type="match status" value="1"/>
</dbReference>
<accession>A0A4Q1BWB3</accession>
<keyword evidence="8" id="KW-0833">Ubl conjugation pathway</keyword>
<dbReference type="PROSITE" id="PS50089">
    <property type="entry name" value="ZF_RING_2"/>
    <property type="match status" value="1"/>
</dbReference>
<reference evidence="16 17" key="1">
    <citation type="submission" date="2016-06" db="EMBL/GenBank/DDBJ databases">
        <title>Evolution of pathogenesis and genome organization in the Tremellales.</title>
        <authorList>
            <person name="Cuomo C."/>
            <person name="Litvintseva A."/>
            <person name="Heitman J."/>
            <person name="Chen Y."/>
            <person name="Sun S."/>
            <person name="Springer D."/>
            <person name="Dromer F."/>
            <person name="Young S."/>
            <person name="Zeng Q."/>
            <person name="Chapman S."/>
            <person name="Gujja S."/>
            <person name="Saif S."/>
            <person name="Birren B."/>
        </authorList>
    </citation>
    <scope>NUCLEOTIDE SEQUENCE [LARGE SCALE GENOMIC DNA]</scope>
    <source>
        <strain evidence="16 17">ATCC 28783</strain>
    </source>
</reference>
<keyword evidence="6" id="KW-0677">Repeat</keyword>
<dbReference type="STRING" id="5217.A0A4Q1BWB3"/>
<evidence type="ECO:0000313" key="16">
    <source>
        <dbReference type="EMBL" id="RXK42463.1"/>
    </source>
</evidence>
<dbReference type="EMBL" id="SDIL01000001">
    <property type="protein sequence ID" value="RXK42463.1"/>
    <property type="molecule type" value="Genomic_DNA"/>
</dbReference>
<evidence type="ECO:0000256" key="4">
    <source>
        <dbReference type="ARBA" id="ARBA00022679"/>
    </source>
</evidence>
<dbReference type="InterPro" id="IPR002867">
    <property type="entry name" value="IBR_dom"/>
</dbReference>
<keyword evidence="9" id="KW-0862">Zinc</keyword>
<evidence type="ECO:0000256" key="8">
    <source>
        <dbReference type="ARBA" id="ARBA00022786"/>
    </source>
</evidence>
<protein>
    <recommendedName>
        <fullName evidence="3">RBR-type E3 ubiquitin transferase</fullName>
        <ecNumber evidence="3">2.3.2.31</ecNumber>
    </recommendedName>
</protein>
<dbReference type="EC" id="2.3.2.31" evidence="3"/>
<dbReference type="InterPro" id="IPR031127">
    <property type="entry name" value="E3_UB_ligase_RBR"/>
</dbReference>
<evidence type="ECO:0000256" key="12">
    <source>
        <dbReference type="SAM" id="MobiDB-lite"/>
    </source>
</evidence>
<dbReference type="InterPro" id="IPR001841">
    <property type="entry name" value="Znf_RING"/>
</dbReference>
<evidence type="ECO:0000256" key="1">
    <source>
        <dbReference type="ARBA" id="ARBA00001798"/>
    </source>
</evidence>
<comment type="similarity">
    <text evidence="10">Belongs to the RBR family. RNF14 subfamily.</text>
</comment>
<dbReference type="InParanoid" id="A0A4Q1BWB3"/>
<proteinExistence type="inferred from homology"/>
<dbReference type="CDD" id="cd20354">
    <property type="entry name" value="Rcat_RBR_RNF14"/>
    <property type="match status" value="1"/>
</dbReference>
<dbReference type="InterPro" id="IPR013083">
    <property type="entry name" value="Znf_RING/FYVE/PHD"/>
</dbReference>
<dbReference type="SUPFAM" id="SSF57850">
    <property type="entry name" value="RING/U-box"/>
    <property type="match status" value="2"/>
</dbReference>
<evidence type="ECO:0000256" key="5">
    <source>
        <dbReference type="ARBA" id="ARBA00022723"/>
    </source>
</evidence>
<keyword evidence="4" id="KW-0808">Transferase</keyword>
<dbReference type="InterPro" id="IPR047548">
    <property type="entry name" value="Rcat_RBR_RNF14"/>
</dbReference>
<dbReference type="CDD" id="cd23820">
    <property type="entry name" value="RWD_RNF14"/>
    <property type="match status" value="1"/>
</dbReference>
<dbReference type="PROSITE" id="PS50908">
    <property type="entry name" value="RWD"/>
    <property type="match status" value="1"/>
</dbReference>
<dbReference type="PROSITE" id="PS51873">
    <property type="entry name" value="TRIAD"/>
    <property type="match status" value="1"/>
</dbReference>
<evidence type="ECO:0000256" key="7">
    <source>
        <dbReference type="ARBA" id="ARBA00022771"/>
    </source>
</evidence>
<dbReference type="Gene3D" id="1.20.120.1750">
    <property type="match status" value="1"/>
</dbReference>
<evidence type="ECO:0000256" key="9">
    <source>
        <dbReference type="ARBA" id="ARBA00022833"/>
    </source>
</evidence>
<dbReference type="InterPro" id="IPR006575">
    <property type="entry name" value="RWD_dom"/>
</dbReference>
<evidence type="ECO:0000259" key="13">
    <source>
        <dbReference type="PROSITE" id="PS50089"/>
    </source>
</evidence>
<dbReference type="VEuPathDB" id="FungiDB:TREMEDRAFT_24487"/>
<comment type="caution">
    <text evidence="16">The sequence shown here is derived from an EMBL/GenBank/DDBJ whole genome shotgun (WGS) entry which is preliminary data.</text>
</comment>
<feature type="region of interest" description="Disordered" evidence="12">
    <location>
        <begin position="301"/>
        <end position="323"/>
    </location>
</feature>
<feature type="domain" description="RING-type" evidence="15">
    <location>
        <begin position="193"/>
        <end position="496"/>
    </location>
</feature>
<dbReference type="Pfam" id="PF01485">
    <property type="entry name" value="IBR"/>
    <property type="match status" value="1"/>
</dbReference>
<evidence type="ECO:0000256" key="11">
    <source>
        <dbReference type="PROSITE-ProRule" id="PRU00175"/>
    </source>
</evidence>
<evidence type="ECO:0000256" key="2">
    <source>
        <dbReference type="ARBA" id="ARBA00004906"/>
    </source>
</evidence>
<feature type="domain" description="RING-type" evidence="13">
    <location>
        <begin position="197"/>
        <end position="245"/>
    </location>
</feature>
<dbReference type="Proteomes" id="UP000289152">
    <property type="component" value="Unassembled WGS sequence"/>
</dbReference>
<dbReference type="Pfam" id="PF05773">
    <property type="entry name" value="RWD"/>
    <property type="match status" value="1"/>
</dbReference>
<dbReference type="SMART" id="SM00647">
    <property type="entry name" value="IBR"/>
    <property type="match status" value="2"/>
</dbReference>
<dbReference type="FunCoup" id="A0A4Q1BWB3">
    <property type="interactions" value="115"/>
</dbReference>
<evidence type="ECO:0000259" key="15">
    <source>
        <dbReference type="PROSITE" id="PS51873"/>
    </source>
</evidence>
<evidence type="ECO:0000256" key="10">
    <source>
        <dbReference type="ARBA" id="ARBA00044508"/>
    </source>
</evidence>
<gene>
    <name evidence="16" type="ORF">M231_00017</name>
</gene>
<evidence type="ECO:0000256" key="6">
    <source>
        <dbReference type="ARBA" id="ARBA00022737"/>
    </source>
</evidence>
<comment type="pathway">
    <text evidence="2">Protein modification; protein ubiquitination.</text>
</comment>
<dbReference type="Pfam" id="PF22191">
    <property type="entry name" value="IBR_1"/>
    <property type="match status" value="1"/>
</dbReference>
<evidence type="ECO:0000313" key="17">
    <source>
        <dbReference type="Proteomes" id="UP000289152"/>
    </source>
</evidence>
<dbReference type="GO" id="GO:0008270">
    <property type="term" value="F:zinc ion binding"/>
    <property type="evidence" value="ECO:0007669"/>
    <property type="project" value="UniProtKB-KW"/>
</dbReference>
<comment type="catalytic activity">
    <reaction evidence="1">
        <text>[E2 ubiquitin-conjugating enzyme]-S-ubiquitinyl-L-cysteine + [acceptor protein]-L-lysine = [E2 ubiquitin-conjugating enzyme]-L-cysteine + [acceptor protein]-N(6)-ubiquitinyl-L-lysine.</text>
        <dbReference type="EC" id="2.3.2.31"/>
    </reaction>
</comment>
<dbReference type="GO" id="GO:0061630">
    <property type="term" value="F:ubiquitin protein ligase activity"/>
    <property type="evidence" value="ECO:0007669"/>
    <property type="project" value="UniProtKB-EC"/>
</dbReference>